<reference evidence="2 3" key="1">
    <citation type="submission" date="2019-10" db="EMBL/GenBank/DDBJ databases">
        <authorList>
            <person name="Palmer J.M."/>
        </authorList>
    </citation>
    <scope>NUCLEOTIDE SEQUENCE [LARGE SCALE GENOMIC DNA]</scope>
    <source>
        <strain evidence="2 3">TWF718</strain>
    </source>
</reference>
<evidence type="ECO:0000313" key="2">
    <source>
        <dbReference type="EMBL" id="KAK6347515.1"/>
    </source>
</evidence>
<keyword evidence="3" id="KW-1185">Reference proteome</keyword>
<dbReference type="SUPFAM" id="SSF54695">
    <property type="entry name" value="POZ domain"/>
    <property type="match status" value="1"/>
</dbReference>
<dbReference type="Proteomes" id="UP001313282">
    <property type="component" value="Unassembled WGS sequence"/>
</dbReference>
<organism evidence="2 3">
    <name type="scientific">Orbilia javanica</name>
    <dbReference type="NCBI Taxonomy" id="47235"/>
    <lineage>
        <taxon>Eukaryota</taxon>
        <taxon>Fungi</taxon>
        <taxon>Dikarya</taxon>
        <taxon>Ascomycota</taxon>
        <taxon>Pezizomycotina</taxon>
        <taxon>Orbiliomycetes</taxon>
        <taxon>Orbiliales</taxon>
        <taxon>Orbiliaceae</taxon>
        <taxon>Orbilia</taxon>
    </lineage>
</organism>
<comment type="caution">
    <text evidence="2">The sequence shown here is derived from an EMBL/GenBank/DDBJ whole genome shotgun (WGS) entry which is preliminary data.</text>
</comment>
<dbReference type="InterPro" id="IPR000210">
    <property type="entry name" value="BTB/POZ_dom"/>
</dbReference>
<gene>
    <name evidence="2" type="ORF">TWF718_005356</name>
</gene>
<evidence type="ECO:0000259" key="1">
    <source>
        <dbReference type="PROSITE" id="PS50097"/>
    </source>
</evidence>
<name>A0AAN8RDI0_9PEZI</name>
<dbReference type="AlphaFoldDB" id="A0AAN8RDI0"/>
<evidence type="ECO:0000313" key="3">
    <source>
        <dbReference type="Proteomes" id="UP001313282"/>
    </source>
</evidence>
<dbReference type="PROSITE" id="PS50097">
    <property type="entry name" value="BTB"/>
    <property type="match status" value="1"/>
</dbReference>
<dbReference type="EMBL" id="JAVHNR010000003">
    <property type="protein sequence ID" value="KAK6347515.1"/>
    <property type="molecule type" value="Genomic_DNA"/>
</dbReference>
<dbReference type="CDD" id="cd18186">
    <property type="entry name" value="BTB_POZ_ZBTB_KLHL-like"/>
    <property type="match status" value="1"/>
</dbReference>
<sequence length="249" mass="28080">MYGAVVRTKGGVKEDANANAIPERVFPRWSERAPDHNTILTSILADSTFSDVTVIVGPKEQPFKLHRAVITIESNFFKIACKPGPGAFKESVEGKIFLPEIEPREFSTVVAWQYGQHYFPKWTLGEGDLALFQAVEYLQIASLRDEILRSMVLLCQRSLLDTPLDDIDIFVNNFAKLCEFCREADLPVLVEIMTEIIYYWDPSVQKLFDGSKKGVYGPAFLAALVSAQRPFASENLDLEKTRPYSFTVC</sequence>
<protein>
    <recommendedName>
        <fullName evidence="1">BTB domain-containing protein</fullName>
    </recommendedName>
</protein>
<proteinExistence type="predicted"/>
<dbReference type="Gene3D" id="3.30.710.10">
    <property type="entry name" value="Potassium Channel Kv1.1, Chain A"/>
    <property type="match status" value="1"/>
</dbReference>
<dbReference type="Pfam" id="PF00651">
    <property type="entry name" value="BTB"/>
    <property type="match status" value="1"/>
</dbReference>
<dbReference type="PANTHER" id="PTHR47843">
    <property type="entry name" value="BTB DOMAIN-CONTAINING PROTEIN-RELATED"/>
    <property type="match status" value="1"/>
</dbReference>
<dbReference type="InterPro" id="IPR011333">
    <property type="entry name" value="SKP1/BTB/POZ_sf"/>
</dbReference>
<feature type="domain" description="BTB" evidence="1">
    <location>
        <begin position="50"/>
        <end position="114"/>
    </location>
</feature>
<accession>A0AAN8RDI0</accession>